<keyword evidence="4" id="KW-0186">Copper</keyword>
<accession>A0A811KVA7</accession>
<protein>
    <recommendedName>
        <fullName evidence="4">Copper transport protein</fullName>
    </recommendedName>
</protein>
<keyword evidence="4" id="KW-0406">Ion transport</keyword>
<keyword evidence="1 4" id="KW-0812">Transmembrane</keyword>
<dbReference type="GO" id="GO:0005375">
    <property type="term" value="F:copper ion transmembrane transporter activity"/>
    <property type="evidence" value="ECO:0007669"/>
    <property type="project" value="UniProtKB-UniRule"/>
</dbReference>
<evidence type="ECO:0000256" key="2">
    <source>
        <dbReference type="ARBA" id="ARBA00022989"/>
    </source>
</evidence>
<dbReference type="OrthoDB" id="161814at2759"/>
<dbReference type="Pfam" id="PF04145">
    <property type="entry name" value="Ctr"/>
    <property type="match status" value="1"/>
</dbReference>
<evidence type="ECO:0000313" key="6">
    <source>
        <dbReference type="Proteomes" id="UP000614601"/>
    </source>
</evidence>
<proteinExistence type="inferred from homology"/>
<keyword evidence="4" id="KW-0813">Transport</keyword>
<dbReference type="Proteomes" id="UP000783686">
    <property type="component" value="Unassembled WGS sequence"/>
</dbReference>
<evidence type="ECO:0000256" key="3">
    <source>
        <dbReference type="ARBA" id="ARBA00023136"/>
    </source>
</evidence>
<keyword evidence="4" id="KW-0187">Copper transport</keyword>
<dbReference type="PANTHER" id="PTHR12483:SF43">
    <property type="entry name" value="COPPER TRANSPORT PROTEIN"/>
    <property type="match status" value="1"/>
</dbReference>
<dbReference type="InterPro" id="IPR007274">
    <property type="entry name" value="Cop_transporter"/>
</dbReference>
<keyword evidence="6" id="KW-1185">Reference proteome</keyword>
<evidence type="ECO:0000256" key="4">
    <source>
        <dbReference type="RuleBase" id="RU367022"/>
    </source>
</evidence>
<organism evidence="5 6">
    <name type="scientific">Bursaphelenchus okinawaensis</name>
    <dbReference type="NCBI Taxonomy" id="465554"/>
    <lineage>
        <taxon>Eukaryota</taxon>
        <taxon>Metazoa</taxon>
        <taxon>Ecdysozoa</taxon>
        <taxon>Nematoda</taxon>
        <taxon>Chromadorea</taxon>
        <taxon>Rhabditida</taxon>
        <taxon>Tylenchina</taxon>
        <taxon>Tylenchomorpha</taxon>
        <taxon>Aphelenchoidea</taxon>
        <taxon>Aphelenchoididae</taxon>
        <taxon>Bursaphelenchus</taxon>
    </lineage>
</organism>
<feature type="transmembrane region" description="Helical" evidence="4">
    <location>
        <begin position="98"/>
        <end position="116"/>
    </location>
</feature>
<keyword evidence="3 4" id="KW-0472">Membrane</keyword>
<dbReference type="EMBL" id="CAJFCW020000004">
    <property type="protein sequence ID" value="CAG9113898.1"/>
    <property type="molecule type" value="Genomic_DNA"/>
</dbReference>
<keyword evidence="2 4" id="KW-1133">Transmembrane helix</keyword>
<dbReference type="PANTHER" id="PTHR12483">
    <property type="entry name" value="SOLUTE CARRIER FAMILY 31 COPPER TRANSPORTERS"/>
    <property type="match status" value="1"/>
</dbReference>
<dbReference type="Proteomes" id="UP000614601">
    <property type="component" value="Unassembled WGS sequence"/>
</dbReference>
<comment type="subcellular location">
    <subcellularLocation>
        <location evidence="4">Membrane</location>
        <topology evidence="4">Multi-pass membrane protein</topology>
    </subcellularLocation>
</comment>
<feature type="transmembrane region" description="Helical" evidence="4">
    <location>
        <begin position="122"/>
        <end position="141"/>
    </location>
</feature>
<evidence type="ECO:0000256" key="1">
    <source>
        <dbReference type="ARBA" id="ARBA00022692"/>
    </source>
</evidence>
<sequence>MEYILIKEWMPTNMTEYLLSCVAVVTLGIVYEGLRTIRMALYRSEEVQDNVYQCQGNENPPDYGTLYSAECQCEPKTTLTFKPFTIKTLMTRSHQCQAILHAVQEFLGLSLMMITMTYNTPIAASVAVGHIIGYFFLSPLFSFSEQQKISQCCCN</sequence>
<dbReference type="AlphaFoldDB" id="A0A811KVA7"/>
<evidence type="ECO:0000313" key="5">
    <source>
        <dbReference type="EMBL" id="CAD5220578.1"/>
    </source>
</evidence>
<gene>
    <name evidence="5" type="ORF">BOKJ2_LOCUS9014</name>
</gene>
<name>A0A811KVA7_9BILA</name>
<comment type="caution">
    <text evidence="5">The sequence shown here is derived from an EMBL/GenBank/DDBJ whole genome shotgun (WGS) entry which is preliminary data.</text>
</comment>
<reference evidence="5" key="1">
    <citation type="submission" date="2020-09" db="EMBL/GenBank/DDBJ databases">
        <authorList>
            <person name="Kikuchi T."/>
        </authorList>
    </citation>
    <scope>NUCLEOTIDE SEQUENCE</scope>
    <source>
        <strain evidence="5">SH1</strain>
    </source>
</reference>
<comment type="similarity">
    <text evidence="4">Belongs to the copper transporter (Ctr) (TC 1.A.56) family. SLC31A subfamily.</text>
</comment>
<dbReference type="GO" id="GO:0016020">
    <property type="term" value="C:membrane"/>
    <property type="evidence" value="ECO:0007669"/>
    <property type="project" value="UniProtKB-SubCell"/>
</dbReference>
<dbReference type="EMBL" id="CAJFDH010000004">
    <property type="protein sequence ID" value="CAD5220578.1"/>
    <property type="molecule type" value="Genomic_DNA"/>
</dbReference>
<feature type="transmembrane region" description="Helical" evidence="4">
    <location>
        <begin position="17"/>
        <end position="34"/>
    </location>
</feature>